<comment type="similarity">
    <text evidence="2">Belongs to the EIN3 family.</text>
</comment>
<dbReference type="EMBL" id="NKXS01000051">
    <property type="protein sequence ID" value="PIN26752.1"/>
    <property type="molecule type" value="Genomic_DNA"/>
</dbReference>
<keyword evidence="4" id="KW-0539">Nucleus</keyword>
<dbReference type="PANTHER" id="PTHR33305">
    <property type="entry name" value="ETHYLENE INSENSITIVE 3-LIKE 2 PROTEIN"/>
    <property type="match status" value="1"/>
</dbReference>
<name>A0A2G9IAH0_9LAMI</name>
<keyword evidence="8" id="KW-1185">Reference proteome</keyword>
<dbReference type="PANTHER" id="PTHR33305:SF29">
    <property type="entry name" value="ETHYLENE INSENSITIVE 3-LIKE 5 PROTEIN"/>
    <property type="match status" value="1"/>
</dbReference>
<dbReference type="Gene3D" id="1.10.3180.10">
    <property type="entry name" value="DNA-binding domain of EIN3-like"/>
    <property type="match status" value="2"/>
</dbReference>
<evidence type="ECO:0000313" key="7">
    <source>
        <dbReference type="EMBL" id="PIN26752.1"/>
    </source>
</evidence>
<dbReference type="InterPro" id="IPR023278">
    <property type="entry name" value="Ethylene_insens-like_DNA-bd"/>
</dbReference>
<feature type="compositionally biased region" description="Basic and acidic residues" evidence="5">
    <location>
        <begin position="286"/>
        <end position="297"/>
    </location>
</feature>
<dbReference type="SUPFAM" id="SSF116768">
    <property type="entry name" value="DNA-binding domain of EIN3-like"/>
    <property type="match status" value="1"/>
</dbReference>
<dbReference type="GO" id="GO:0009873">
    <property type="term" value="P:ethylene-activated signaling pathway"/>
    <property type="evidence" value="ECO:0007669"/>
    <property type="project" value="UniProtKB-KW"/>
</dbReference>
<evidence type="ECO:0000256" key="2">
    <source>
        <dbReference type="ARBA" id="ARBA00009416"/>
    </source>
</evidence>
<organism evidence="7 8">
    <name type="scientific">Handroanthus impetiginosus</name>
    <dbReference type="NCBI Taxonomy" id="429701"/>
    <lineage>
        <taxon>Eukaryota</taxon>
        <taxon>Viridiplantae</taxon>
        <taxon>Streptophyta</taxon>
        <taxon>Embryophyta</taxon>
        <taxon>Tracheophyta</taxon>
        <taxon>Spermatophyta</taxon>
        <taxon>Magnoliopsida</taxon>
        <taxon>eudicotyledons</taxon>
        <taxon>Gunneridae</taxon>
        <taxon>Pentapetalae</taxon>
        <taxon>asterids</taxon>
        <taxon>lamiids</taxon>
        <taxon>Lamiales</taxon>
        <taxon>Bignoniaceae</taxon>
        <taxon>Crescentiina</taxon>
        <taxon>Tabebuia alliance</taxon>
        <taxon>Handroanthus</taxon>
    </lineage>
</organism>
<feature type="region of interest" description="Disordered" evidence="5">
    <location>
        <begin position="286"/>
        <end position="306"/>
    </location>
</feature>
<dbReference type="GO" id="GO:0003677">
    <property type="term" value="F:DNA binding"/>
    <property type="evidence" value="ECO:0007669"/>
    <property type="project" value="TreeGrafter"/>
</dbReference>
<proteinExistence type="inferred from homology"/>
<gene>
    <name evidence="7" type="ORF">CDL12_00471</name>
</gene>
<feature type="domain" description="Ethylene insensitive 3-like DNA-binding" evidence="6">
    <location>
        <begin position="32"/>
        <end position="274"/>
    </location>
</feature>
<comment type="caution">
    <text evidence="7">The sequence shown here is derived from an EMBL/GenBank/DDBJ whole genome shotgun (WGS) entry which is preliminary data.</text>
</comment>
<evidence type="ECO:0000256" key="3">
    <source>
        <dbReference type="ARBA" id="ARBA00022745"/>
    </source>
</evidence>
<evidence type="ECO:0000256" key="1">
    <source>
        <dbReference type="ARBA" id="ARBA00004123"/>
    </source>
</evidence>
<dbReference type="AlphaFoldDB" id="A0A2G9IAH0"/>
<dbReference type="InterPro" id="IPR006957">
    <property type="entry name" value="EIN3"/>
</dbReference>
<dbReference type="GO" id="GO:0003700">
    <property type="term" value="F:DNA-binding transcription factor activity"/>
    <property type="evidence" value="ECO:0007669"/>
    <property type="project" value="InterPro"/>
</dbReference>
<evidence type="ECO:0000256" key="4">
    <source>
        <dbReference type="ARBA" id="ARBA00023242"/>
    </source>
</evidence>
<accession>A0A2G9IAH0</accession>
<dbReference type="GO" id="GO:0005634">
    <property type="term" value="C:nucleus"/>
    <property type="evidence" value="ECO:0007669"/>
    <property type="project" value="UniProtKB-SubCell"/>
</dbReference>
<dbReference type="FunFam" id="1.10.3180.10:FF:000001">
    <property type="entry name" value="Ethylene insensitive 3-like 1"/>
    <property type="match status" value="1"/>
</dbReference>
<dbReference type="Proteomes" id="UP000231279">
    <property type="component" value="Unassembled WGS sequence"/>
</dbReference>
<dbReference type="STRING" id="429701.A0A2G9IAH0"/>
<protein>
    <recommendedName>
        <fullName evidence="6">Ethylene insensitive 3-like DNA-binding domain-containing protein</fullName>
    </recommendedName>
</protein>
<evidence type="ECO:0000256" key="5">
    <source>
        <dbReference type="SAM" id="MobiDB-lite"/>
    </source>
</evidence>
<keyword evidence="3" id="KW-0936">Ethylene signaling pathway</keyword>
<dbReference type="InterPro" id="IPR047091">
    <property type="entry name" value="EIN3-like_DNA-bd"/>
</dbReference>
<comment type="subcellular location">
    <subcellularLocation>
        <location evidence="1">Nucleus</location>
    </subcellularLocation>
</comment>
<dbReference type="Pfam" id="PF04873">
    <property type="entry name" value="EIN3_DNA-bd"/>
    <property type="match status" value="1"/>
</dbReference>
<evidence type="ECO:0000313" key="8">
    <source>
        <dbReference type="Proteomes" id="UP000231279"/>
    </source>
</evidence>
<dbReference type="OrthoDB" id="2017676at2759"/>
<sequence length="435" mass="49555">MVEIHEEIDPPCHSAGTAELEDLTDDEAISFDDLKRRMWKDRMRMQKFKAKIDANEPESKAKLEQSRRKKMSRAQDAILKYMVKIMESCNAQGFVYGIVTDKGKPVTGSSDSLREWWKDGVRFDQNAPVAIAEFMPKIVEQAAAGNLDPVSYMHLLQELQDTTLGSLLSALMQHCVPPQRRFPLERGLSPPWWPKGDEIWWGDQGVAQDHGPPPYRKPHDLKKAWKISVLAAIIKHMSPNMDRMRRLVTQSKSLQDKMTAKDTATWSKVVNQEEALLKMMKNSLKISEEKDRETEKTGRKRSSGMINQLHVDPDYIEKRKCTSIDTNSINAAESGEIVDENEREKQGSGVLQEMNLNEWINMAMGKGNQVFNGEGANSSMGHYGNYWGDQVMEQLRFDPGYGHVDLNAKPLEEFLHEEIATSIWDLAYQDIGSDQ</sequence>
<reference evidence="8" key="1">
    <citation type="journal article" date="2018" name="Gigascience">
        <title>Genome assembly of the Pink Ipe (Handroanthus impetiginosus, Bignoniaceae), a highly valued, ecologically keystone Neotropical timber forest tree.</title>
        <authorList>
            <person name="Silva-Junior O.B."/>
            <person name="Grattapaglia D."/>
            <person name="Novaes E."/>
            <person name="Collevatti R.G."/>
        </authorList>
    </citation>
    <scope>NUCLEOTIDE SEQUENCE [LARGE SCALE GENOMIC DNA]</scope>
    <source>
        <strain evidence="8">cv. UFG-1</strain>
    </source>
</reference>
<evidence type="ECO:0000259" key="6">
    <source>
        <dbReference type="Pfam" id="PF04873"/>
    </source>
</evidence>